<dbReference type="InterPro" id="IPR022409">
    <property type="entry name" value="PKD/Chitinase_dom"/>
</dbReference>
<dbReference type="Pfam" id="PF00801">
    <property type="entry name" value="PKD"/>
    <property type="match status" value="1"/>
</dbReference>
<dbReference type="CDD" id="cd00146">
    <property type="entry name" value="PKD"/>
    <property type="match status" value="2"/>
</dbReference>
<dbReference type="Gene3D" id="3.40.390.10">
    <property type="entry name" value="Collagenase (Catalytic Domain)"/>
    <property type="match status" value="1"/>
</dbReference>
<evidence type="ECO:0000256" key="1">
    <source>
        <dbReference type="SAM" id="MobiDB-lite"/>
    </source>
</evidence>
<dbReference type="PROSITE" id="PS50093">
    <property type="entry name" value="PKD"/>
    <property type="match status" value="1"/>
</dbReference>
<feature type="domain" description="PKD" evidence="2">
    <location>
        <begin position="481"/>
        <end position="560"/>
    </location>
</feature>
<dbReference type="InterPro" id="IPR013783">
    <property type="entry name" value="Ig-like_fold"/>
</dbReference>
<feature type="compositionally biased region" description="Basic and acidic residues" evidence="1">
    <location>
        <begin position="618"/>
        <end position="634"/>
    </location>
</feature>
<keyword evidence="4" id="KW-1185">Reference proteome</keyword>
<name>A0ABN1PX58_9ACTN</name>
<dbReference type="SMART" id="SM00089">
    <property type="entry name" value="PKD"/>
    <property type="match status" value="2"/>
</dbReference>
<sequence length="802" mass="84683">MLSAVLVATCLGAAAAPELSASCAFSARRPVIEPGETIAVDFSFVYRGDGQDAQFTAVMLDNDFYGARHTYLTRTVSSGTGVSVSAHLTTGHLSPGTDDVTIEVSTSLTGATVLATCTTRLTVSGDTDGDALLDAWEIGGIDTDDDGLPDLTLAGADARRKDLYLEIDHMEFHELLPAARQDVVAAFAAAPVQNPDGSTGITMHIDEDEQLAHQDEVTTWDGFDTLKRGSFGTPGERTRPSALEAKRRAYHYVILGHRRDGGGSSGRAEIHGNDVLVTLGDNTWGLNAAGTHHVGTVNQQSGTLMHEFGHNLGLDHGGDKDVNCKPNYLSVMSYTWQTAHLLQTDGTRKLDYSRGKLLELNEKALVEKDGVGDGGTGVAIWSRDDGATTERAPAKGAIDWNKDGTESADPLPNPIDLNNLGIDGCGASPEDKLVGHDDWANLDYDFRDDPDYADGAHSPTPPEITGETAALLRDKLGPAFAPKAEAGGPYTVAENTPLTLAGAATGAGPLTYTWDFGDASAPAQGPAPTHVYGDDGAFTATLTVTDASGFTGKDTAIVTVSNTPPTAAIDGGQTRVARLGAPVEWSARVTDPGSDDLTLTWTWGDGQETSTESLVHPPARDPDPSPDVAPRDVRDVRSHTWTRPCAYGVRLQAGDDDGGQASDTATLIVTGDAVRPRLLAYWALRFAPGAPTPSCHLLTAQRMSRVFSEVVDVSTRARAYAVLTPAGPDPRRQLDAQALTAWLNFADGSPSLDQLVDTDVDRVPDTRFATVMDRAEAVRLDPGATTSEVLAQVAVLNSVNLG</sequence>
<gene>
    <name evidence="3" type="ORF">GCM10009560_42040</name>
</gene>
<dbReference type="SUPFAM" id="SSF55486">
    <property type="entry name" value="Metalloproteases ('zincins'), catalytic domain"/>
    <property type="match status" value="1"/>
</dbReference>
<organism evidence="3 4">
    <name type="scientific">Nonomuraea longicatena</name>
    <dbReference type="NCBI Taxonomy" id="83682"/>
    <lineage>
        <taxon>Bacteria</taxon>
        <taxon>Bacillati</taxon>
        <taxon>Actinomycetota</taxon>
        <taxon>Actinomycetes</taxon>
        <taxon>Streptosporangiales</taxon>
        <taxon>Streptosporangiaceae</taxon>
        <taxon>Nonomuraea</taxon>
    </lineage>
</organism>
<evidence type="ECO:0000313" key="3">
    <source>
        <dbReference type="EMBL" id="GAA0934628.1"/>
    </source>
</evidence>
<dbReference type="Gene3D" id="2.60.40.10">
    <property type="entry name" value="Immunoglobulins"/>
    <property type="match status" value="2"/>
</dbReference>
<evidence type="ECO:0000313" key="4">
    <source>
        <dbReference type="Proteomes" id="UP001501578"/>
    </source>
</evidence>
<comment type="caution">
    <text evidence="3">The sequence shown here is derived from an EMBL/GenBank/DDBJ whole genome shotgun (WGS) entry which is preliminary data.</text>
</comment>
<protein>
    <recommendedName>
        <fullName evidence="2">PKD domain-containing protein</fullName>
    </recommendedName>
</protein>
<dbReference type="InterPro" id="IPR035986">
    <property type="entry name" value="PKD_dom_sf"/>
</dbReference>
<dbReference type="InterPro" id="IPR024079">
    <property type="entry name" value="MetalloPept_cat_dom_sf"/>
</dbReference>
<dbReference type="InterPro" id="IPR000601">
    <property type="entry name" value="PKD_dom"/>
</dbReference>
<dbReference type="Pfam" id="PF18911">
    <property type="entry name" value="PKD_4"/>
    <property type="match status" value="1"/>
</dbReference>
<reference evidence="3 4" key="1">
    <citation type="journal article" date="2019" name="Int. J. Syst. Evol. Microbiol.">
        <title>The Global Catalogue of Microorganisms (GCM) 10K type strain sequencing project: providing services to taxonomists for standard genome sequencing and annotation.</title>
        <authorList>
            <consortium name="The Broad Institute Genomics Platform"/>
            <consortium name="The Broad Institute Genome Sequencing Center for Infectious Disease"/>
            <person name="Wu L."/>
            <person name="Ma J."/>
        </authorList>
    </citation>
    <scope>NUCLEOTIDE SEQUENCE [LARGE SCALE GENOMIC DNA]</scope>
    <source>
        <strain evidence="3 4">JCM 11136</strain>
    </source>
</reference>
<feature type="region of interest" description="Disordered" evidence="1">
    <location>
        <begin position="608"/>
        <end position="634"/>
    </location>
</feature>
<dbReference type="EMBL" id="BAAAHQ010000021">
    <property type="protein sequence ID" value="GAA0934628.1"/>
    <property type="molecule type" value="Genomic_DNA"/>
</dbReference>
<evidence type="ECO:0000259" key="2">
    <source>
        <dbReference type="PROSITE" id="PS50093"/>
    </source>
</evidence>
<dbReference type="Proteomes" id="UP001501578">
    <property type="component" value="Unassembled WGS sequence"/>
</dbReference>
<accession>A0ABN1PX58</accession>
<proteinExistence type="predicted"/>
<dbReference type="SUPFAM" id="SSF49299">
    <property type="entry name" value="PKD domain"/>
    <property type="match status" value="2"/>
</dbReference>